<proteinExistence type="predicted"/>
<comment type="caution">
    <text evidence="1">The sequence shown here is derived from an EMBL/GenBank/DDBJ whole genome shotgun (WGS) entry which is preliminary data.</text>
</comment>
<keyword evidence="2" id="KW-1185">Reference proteome</keyword>
<evidence type="ECO:0008006" key="3">
    <source>
        <dbReference type="Google" id="ProtNLM"/>
    </source>
</evidence>
<protein>
    <recommendedName>
        <fullName evidence="3">EF-hand domain-containing protein</fullName>
    </recommendedName>
</protein>
<name>A0AAW0P8X6_9GOBI</name>
<dbReference type="EMBL" id="JBBPFD010000007">
    <property type="protein sequence ID" value="KAK7919740.1"/>
    <property type="molecule type" value="Genomic_DNA"/>
</dbReference>
<evidence type="ECO:0000313" key="2">
    <source>
        <dbReference type="Proteomes" id="UP001460270"/>
    </source>
</evidence>
<evidence type="ECO:0000313" key="1">
    <source>
        <dbReference type="EMBL" id="KAK7919740.1"/>
    </source>
</evidence>
<accession>A0AAW0P8X6</accession>
<dbReference type="Proteomes" id="UP001460270">
    <property type="component" value="Unassembled WGS sequence"/>
</dbReference>
<gene>
    <name evidence="1" type="ORF">WMY93_011024</name>
</gene>
<sequence>MEADSNQKSPAQLCVPCVSLGQARSILESDLFPVFGKSLWSAGVCRSALIEQRNTNWLAHVRLIPPFFIFHFPSPLPLLLSSSSSFLSSLLILLDPENTGFIPVENFTSLVEHHELQLDPSKLDMLLALVQSNEEGRCATRSSLSWETDATSIKPAQNLSPSSLLYGLERYSLL</sequence>
<dbReference type="AlphaFoldDB" id="A0AAW0P8X6"/>
<organism evidence="1 2">
    <name type="scientific">Mugilogobius chulae</name>
    <name type="common">yellowstripe goby</name>
    <dbReference type="NCBI Taxonomy" id="88201"/>
    <lineage>
        <taxon>Eukaryota</taxon>
        <taxon>Metazoa</taxon>
        <taxon>Chordata</taxon>
        <taxon>Craniata</taxon>
        <taxon>Vertebrata</taxon>
        <taxon>Euteleostomi</taxon>
        <taxon>Actinopterygii</taxon>
        <taxon>Neopterygii</taxon>
        <taxon>Teleostei</taxon>
        <taxon>Neoteleostei</taxon>
        <taxon>Acanthomorphata</taxon>
        <taxon>Gobiaria</taxon>
        <taxon>Gobiiformes</taxon>
        <taxon>Gobioidei</taxon>
        <taxon>Gobiidae</taxon>
        <taxon>Gobionellinae</taxon>
        <taxon>Mugilogobius</taxon>
    </lineage>
</organism>
<reference evidence="2" key="1">
    <citation type="submission" date="2024-04" db="EMBL/GenBank/DDBJ databases">
        <title>Salinicola lusitanus LLJ914,a marine bacterium isolated from the Okinawa Trough.</title>
        <authorList>
            <person name="Li J."/>
        </authorList>
    </citation>
    <scope>NUCLEOTIDE SEQUENCE [LARGE SCALE GENOMIC DNA]</scope>
</reference>